<dbReference type="PANTHER" id="PTHR38436">
    <property type="entry name" value="POLYKETIDE CYCLASE SNOAL-LIKE DOMAIN"/>
    <property type="match status" value="1"/>
</dbReference>
<dbReference type="SUPFAM" id="SSF54427">
    <property type="entry name" value="NTF2-like"/>
    <property type="match status" value="1"/>
</dbReference>
<reference evidence="1 2" key="1">
    <citation type="submission" date="2017-06" db="EMBL/GenBank/DDBJ databases">
        <title>Streptomyces albireticuli Genome sequencing and assembly.</title>
        <authorList>
            <person name="Wang Y."/>
            <person name="Du B."/>
            <person name="Ding Y."/>
            <person name="Liu H."/>
            <person name="Hou Q."/>
            <person name="Liu K."/>
            <person name="Yao L."/>
            <person name="Wang C."/>
        </authorList>
    </citation>
    <scope>NUCLEOTIDE SEQUENCE [LARGE SCALE GENOMIC DNA]</scope>
    <source>
        <strain evidence="1 2">MDJK11</strain>
    </source>
</reference>
<dbReference type="EMBL" id="CP021744">
    <property type="protein sequence ID" value="ARZ66582.1"/>
    <property type="molecule type" value="Genomic_DNA"/>
</dbReference>
<accession>A0A1Z2KX12</accession>
<organism evidence="1 2">
    <name type="scientific">Streptomyces albireticuli</name>
    <dbReference type="NCBI Taxonomy" id="1940"/>
    <lineage>
        <taxon>Bacteria</taxon>
        <taxon>Bacillati</taxon>
        <taxon>Actinomycetota</taxon>
        <taxon>Actinomycetes</taxon>
        <taxon>Kitasatosporales</taxon>
        <taxon>Streptomycetaceae</taxon>
        <taxon>Streptomyces</taxon>
    </lineage>
</organism>
<dbReference type="InterPro" id="IPR009959">
    <property type="entry name" value="Cyclase_SnoaL-like"/>
</dbReference>
<protein>
    <recommendedName>
        <fullName evidence="3">Ester cyclase</fullName>
    </recommendedName>
</protein>
<dbReference type="Pfam" id="PF07366">
    <property type="entry name" value="SnoaL"/>
    <property type="match status" value="1"/>
</dbReference>
<gene>
    <name evidence="1" type="ORF">SMD11_0916</name>
</gene>
<evidence type="ECO:0000313" key="2">
    <source>
        <dbReference type="Proteomes" id="UP000195755"/>
    </source>
</evidence>
<sequence length="145" mass="15824">MTQQPSDAITGLYDAFNSGDVEKAREFIAPDVVAHLPGTSGDAEHPPGTPRDRAGWLAVWQFTQAVFPDMRATVEQIVQTGDTVASRCVVRGTHTVEFMGIPPTGKSFEMLMLNMSRVQNGKIVEHWTISDNVTMLAQLGLKAPQ</sequence>
<dbReference type="KEGG" id="salj:SMD11_0916"/>
<evidence type="ECO:0008006" key="3">
    <source>
        <dbReference type="Google" id="ProtNLM"/>
    </source>
</evidence>
<dbReference type="RefSeq" id="WP_087925182.1">
    <property type="nucleotide sequence ID" value="NZ_CP021744.1"/>
</dbReference>
<dbReference type="InterPro" id="IPR032710">
    <property type="entry name" value="NTF2-like_dom_sf"/>
</dbReference>
<dbReference type="PANTHER" id="PTHR38436:SF1">
    <property type="entry name" value="ESTER CYCLASE"/>
    <property type="match status" value="1"/>
</dbReference>
<dbReference type="OrthoDB" id="9182871at2"/>
<dbReference type="Proteomes" id="UP000195755">
    <property type="component" value="Chromosome"/>
</dbReference>
<name>A0A1Z2KX12_9ACTN</name>
<dbReference type="GO" id="GO:0030638">
    <property type="term" value="P:polyketide metabolic process"/>
    <property type="evidence" value="ECO:0007669"/>
    <property type="project" value="InterPro"/>
</dbReference>
<dbReference type="Gene3D" id="3.10.450.50">
    <property type="match status" value="1"/>
</dbReference>
<proteinExistence type="predicted"/>
<dbReference type="AlphaFoldDB" id="A0A1Z2KX12"/>
<evidence type="ECO:0000313" key="1">
    <source>
        <dbReference type="EMBL" id="ARZ66582.1"/>
    </source>
</evidence>